<dbReference type="SUPFAM" id="SSF49879">
    <property type="entry name" value="SMAD/FHA domain"/>
    <property type="match status" value="1"/>
</dbReference>
<keyword evidence="3" id="KW-1185">Reference proteome</keyword>
<dbReference type="SMART" id="SM00240">
    <property type="entry name" value="FHA"/>
    <property type="match status" value="1"/>
</dbReference>
<evidence type="ECO:0000259" key="1">
    <source>
        <dbReference type="PROSITE" id="PS50006"/>
    </source>
</evidence>
<dbReference type="CDD" id="cd00060">
    <property type="entry name" value="FHA"/>
    <property type="match status" value="1"/>
</dbReference>
<dbReference type="PANTHER" id="PTHR23308">
    <property type="entry name" value="NUCLEAR INHIBITOR OF PROTEIN PHOSPHATASE-1"/>
    <property type="match status" value="1"/>
</dbReference>
<accession>A0ABM9ADN7</accession>
<name>A0ABM9ADN7_9GAMM</name>
<proteinExistence type="predicted"/>
<dbReference type="RefSeq" id="WP_237443810.1">
    <property type="nucleotide sequence ID" value="NZ_CAKLPX010000001.1"/>
</dbReference>
<evidence type="ECO:0000313" key="3">
    <source>
        <dbReference type="Proteomes" id="UP000838100"/>
    </source>
</evidence>
<comment type="caution">
    <text evidence="2">The sequence shown here is derived from an EMBL/GenBank/DDBJ whole genome shotgun (WGS) entry which is preliminary data.</text>
</comment>
<organism evidence="2 3">
    <name type="scientific">Sinobacterium norvegicum</name>
    <dbReference type="NCBI Taxonomy" id="1641715"/>
    <lineage>
        <taxon>Bacteria</taxon>
        <taxon>Pseudomonadati</taxon>
        <taxon>Pseudomonadota</taxon>
        <taxon>Gammaproteobacteria</taxon>
        <taxon>Cellvibrionales</taxon>
        <taxon>Spongiibacteraceae</taxon>
        <taxon>Sinobacterium</taxon>
    </lineage>
</organism>
<evidence type="ECO:0000313" key="2">
    <source>
        <dbReference type="EMBL" id="CAH0991153.1"/>
    </source>
</evidence>
<gene>
    <name evidence="2" type="ORF">SIN8267_01255</name>
</gene>
<dbReference type="InterPro" id="IPR000253">
    <property type="entry name" value="FHA_dom"/>
</dbReference>
<feature type="domain" description="FHA" evidence="1">
    <location>
        <begin position="23"/>
        <end position="79"/>
    </location>
</feature>
<dbReference type="InterPro" id="IPR050923">
    <property type="entry name" value="Cell_Proc_Reg/RNA_Proc"/>
</dbReference>
<sequence>MTFLVQMIDDVVSNQFEIGEGEVTIGRKLSNDICIGEESVSSFHAKITVEKNIYFDNILDVYIEDLNSTNGTYVNDVQLRGRQKLSNNDEIKLAWNVFKYIDNTDGEMEQTTFIAQ</sequence>
<dbReference type="Gene3D" id="2.60.200.20">
    <property type="match status" value="1"/>
</dbReference>
<dbReference type="PROSITE" id="PS50006">
    <property type="entry name" value="FHA_DOMAIN"/>
    <property type="match status" value="1"/>
</dbReference>
<dbReference type="Proteomes" id="UP000838100">
    <property type="component" value="Unassembled WGS sequence"/>
</dbReference>
<dbReference type="EMBL" id="CAKLPX010000001">
    <property type="protein sequence ID" value="CAH0991153.1"/>
    <property type="molecule type" value="Genomic_DNA"/>
</dbReference>
<dbReference type="InterPro" id="IPR008984">
    <property type="entry name" value="SMAD_FHA_dom_sf"/>
</dbReference>
<protein>
    <recommendedName>
        <fullName evidence="1">FHA domain-containing protein</fullName>
    </recommendedName>
</protein>
<reference evidence="2" key="1">
    <citation type="submission" date="2021-12" db="EMBL/GenBank/DDBJ databases">
        <authorList>
            <person name="Rodrigo-Torres L."/>
            <person name="Arahal R. D."/>
            <person name="Lucena T."/>
        </authorList>
    </citation>
    <scope>NUCLEOTIDE SEQUENCE</scope>
    <source>
        <strain evidence="2">CECT 8267</strain>
    </source>
</reference>
<dbReference type="Pfam" id="PF00498">
    <property type="entry name" value="FHA"/>
    <property type="match status" value="1"/>
</dbReference>